<evidence type="ECO:0000313" key="3">
    <source>
        <dbReference type="Proteomes" id="UP000191980"/>
    </source>
</evidence>
<organism evidence="2 3">
    <name type="scientific">Methyloprofundus sedimenti</name>
    <dbReference type="NCBI Taxonomy" id="1420851"/>
    <lineage>
        <taxon>Bacteria</taxon>
        <taxon>Pseudomonadati</taxon>
        <taxon>Pseudomonadota</taxon>
        <taxon>Gammaproteobacteria</taxon>
        <taxon>Methylococcales</taxon>
        <taxon>Methylococcaceae</taxon>
        <taxon>Methyloprofundus</taxon>
    </lineage>
</organism>
<keyword evidence="3" id="KW-1185">Reference proteome</keyword>
<feature type="transmembrane region" description="Helical" evidence="1">
    <location>
        <begin position="331"/>
        <end position="355"/>
    </location>
</feature>
<comment type="caution">
    <text evidence="2">The sequence shown here is derived from an EMBL/GenBank/DDBJ whole genome shotgun (WGS) entry which is preliminary data.</text>
</comment>
<evidence type="ECO:0000256" key="1">
    <source>
        <dbReference type="SAM" id="Phobius"/>
    </source>
</evidence>
<protein>
    <recommendedName>
        <fullName evidence="4">C4-dicarboxylate ABC transporter substrate-binding protein</fullName>
    </recommendedName>
</protein>
<evidence type="ECO:0000313" key="2">
    <source>
        <dbReference type="EMBL" id="OQK15305.1"/>
    </source>
</evidence>
<evidence type="ECO:0008006" key="4">
    <source>
        <dbReference type="Google" id="ProtNLM"/>
    </source>
</evidence>
<sequence length="442" mass="49665">MLQESRGKTMSKSASNRSYMDLVVTFGPAILLVIAGFWFAYQFVAPPPPKKIVISTGSKTGTYYEIAQQYREELAKEGIELEIISSTGSGENIRRLVNKQADLAFIQGGTGNKEPGLYSLGSLFYEPLWIILGKRINVEQIADFSGLRIAIGEEGSGTRILAKQLLELNHIEENMAQLLAFPAKEAAEALIKSEIDVDIMVASSESDIVEQLLRDNQVKLLDLNRADAYMRLLPYLSKITLPEGVIDLGKNVPAQTVTLLAPTANLVISEDFNPALIVLFLKAADVIHSKASVFSAAGTFPSSEFTAYPINKVAERFYKKGPPFLMRYLPFWPAVFIDRMIVMLVPLLALLLPLGKIMPPLYRWRIRSKIYRWYKELQEVDDTVHRQQLSVAQFVMISRELSRIEDQVNKVKTPLSYADQVYNLLLHIDLVRKKLNAKKPQS</sequence>
<keyword evidence="1" id="KW-0812">Transmembrane</keyword>
<dbReference type="Gene3D" id="3.40.190.10">
    <property type="entry name" value="Periplasmic binding protein-like II"/>
    <property type="match status" value="2"/>
</dbReference>
<keyword evidence="1" id="KW-1133">Transmembrane helix</keyword>
<dbReference type="AlphaFoldDB" id="A0A1V8M188"/>
<feature type="transmembrane region" description="Helical" evidence="1">
    <location>
        <begin position="21"/>
        <end position="41"/>
    </location>
</feature>
<dbReference type="PANTHER" id="PTHR42941">
    <property type="entry name" value="SLL1037 PROTEIN"/>
    <property type="match status" value="1"/>
</dbReference>
<proteinExistence type="predicted"/>
<keyword evidence="1" id="KW-0472">Membrane</keyword>
<dbReference type="SUPFAM" id="SSF53850">
    <property type="entry name" value="Periplasmic binding protein-like II"/>
    <property type="match status" value="1"/>
</dbReference>
<reference evidence="2 3" key="1">
    <citation type="submission" date="2015-12" db="EMBL/GenBank/DDBJ databases">
        <authorList>
            <person name="Shamseldin A."/>
            <person name="Moawad H."/>
            <person name="Abd El-Rahim W.M."/>
            <person name="Sadowsky M.J."/>
        </authorList>
    </citation>
    <scope>NUCLEOTIDE SEQUENCE [LARGE SCALE GENOMIC DNA]</scope>
    <source>
        <strain evidence="2 3">WF1</strain>
    </source>
</reference>
<dbReference type="InterPro" id="IPR011852">
    <property type="entry name" value="TRAP_TAXI"/>
</dbReference>
<accession>A0A1V8M188</accession>
<dbReference type="Proteomes" id="UP000191980">
    <property type="component" value="Unassembled WGS sequence"/>
</dbReference>
<name>A0A1V8M188_9GAMM</name>
<dbReference type="Pfam" id="PF16868">
    <property type="entry name" value="NMT1_3"/>
    <property type="match status" value="1"/>
</dbReference>
<dbReference type="PANTHER" id="PTHR42941:SF1">
    <property type="entry name" value="SLL1037 PROTEIN"/>
    <property type="match status" value="1"/>
</dbReference>
<dbReference type="EMBL" id="LPUF01000004">
    <property type="protein sequence ID" value="OQK15305.1"/>
    <property type="molecule type" value="Genomic_DNA"/>
</dbReference>
<gene>
    <name evidence="2" type="ORF">AU255_17690</name>
</gene>